<dbReference type="PANTHER" id="PTHR21708">
    <property type="entry name" value="PROBABLE 2-DEHYDROPANTOATE 2-REDUCTASE"/>
    <property type="match status" value="1"/>
</dbReference>
<proteinExistence type="inferred from homology"/>
<accession>A0A7W3HBJ7</accession>
<dbReference type="InterPro" id="IPR013752">
    <property type="entry name" value="KPA_reductase"/>
</dbReference>
<dbReference type="SUPFAM" id="SSF48179">
    <property type="entry name" value="6-phosphogluconate dehydrogenase C-terminal domain-like"/>
    <property type="match status" value="1"/>
</dbReference>
<evidence type="ECO:0000256" key="5">
    <source>
        <dbReference type="ARBA" id="ARBA00022655"/>
    </source>
</evidence>
<evidence type="ECO:0000259" key="12">
    <source>
        <dbReference type="Pfam" id="PF08546"/>
    </source>
</evidence>
<evidence type="ECO:0000313" key="13">
    <source>
        <dbReference type="EMBL" id="MBA8065736.1"/>
    </source>
</evidence>
<evidence type="ECO:0000256" key="8">
    <source>
        <dbReference type="ARBA" id="ARBA00032024"/>
    </source>
</evidence>
<dbReference type="Proteomes" id="UP000591803">
    <property type="component" value="Unassembled WGS sequence"/>
</dbReference>
<dbReference type="GO" id="GO:0005737">
    <property type="term" value="C:cytoplasm"/>
    <property type="evidence" value="ECO:0007669"/>
    <property type="project" value="TreeGrafter"/>
</dbReference>
<comment type="catalytic activity">
    <reaction evidence="9 10">
        <text>(R)-pantoate + NADP(+) = 2-dehydropantoate + NADPH + H(+)</text>
        <dbReference type="Rhea" id="RHEA:16233"/>
        <dbReference type="ChEBI" id="CHEBI:11561"/>
        <dbReference type="ChEBI" id="CHEBI:15378"/>
        <dbReference type="ChEBI" id="CHEBI:15980"/>
        <dbReference type="ChEBI" id="CHEBI:57783"/>
        <dbReference type="ChEBI" id="CHEBI:58349"/>
        <dbReference type="EC" id="1.1.1.169"/>
    </reaction>
</comment>
<gene>
    <name evidence="13" type="ORF">HV077_25995</name>
</gene>
<feature type="domain" description="Ketopantoate reductase C-terminal" evidence="12">
    <location>
        <begin position="194"/>
        <end position="312"/>
    </location>
</feature>
<evidence type="ECO:0000256" key="2">
    <source>
        <dbReference type="ARBA" id="ARBA00007870"/>
    </source>
</evidence>
<feature type="domain" description="Ketopantoate reductase N-terminal" evidence="11">
    <location>
        <begin position="13"/>
        <end position="161"/>
    </location>
</feature>
<evidence type="ECO:0000256" key="7">
    <source>
        <dbReference type="ARBA" id="ARBA00023002"/>
    </source>
</evidence>
<comment type="function">
    <text evidence="10">Catalyzes the NADPH-dependent reduction of ketopantoate into pantoic acid.</text>
</comment>
<dbReference type="InterPro" id="IPR003710">
    <property type="entry name" value="ApbA"/>
</dbReference>
<comment type="similarity">
    <text evidence="2 10">Belongs to the ketopantoate reductase family.</text>
</comment>
<organism evidence="13 14">
    <name type="scientific">Citrobacter freundii</name>
    <dbReference type="NCBI Taxonomy" id="546"/>
    <lineage>
        <taxon>Bacteria</taxon>
        <taxon>Pseudomonadati</taxon>
        <taxon>Pseudomonadota</taxon>
        <taxon>Gammaproteobacteria</taxon>
        <taxon>Enterobacterales</taxon>
        <taxon>Enterobacteriaceae</taxon>
        <taxon>Citrobacter</taxon>
        <taxon>Citrobacter freundii complex</taxon>
    </lineage>
</organism>
<dbReference type="AlphaFoldDB" id="A0A7W3HBJ7"/>
<dbReference type="InterPro" id="IPR008927">
    <property type="entry name" value="6-PGluconate_DH-like_C_sf"/>
</dbReference>
<dbReference type="GO" id="GO:0015940">
    <property type="term" value="P:pantothenate biosynthetic process"/>
    <property type="evidence" value="ECO:0007669"/>
    <property type="project" value="UniProtKB-UniPathway"/>
</dbReference>
<dbReference type="Pfam" id="PF08546">
    <property type="entry name" value="ApbA_C"/>
    <property type="match status" value="1"/>
</dbReference>
<dbReference type="InterPro" id="IPR051402">
    <property type="entry name" value="KPR-Related"/>
</dbReference>
<dbReference type="Gene3D" id="3.40.50.720">
    <property type="entry name" value="NAD(P)-binding Rossmann-like Domain"/>
    <property type="match status" value="1"/>
</dbReference>
<dbReference type="SUPFAM" id="SSF51735">
    <property type="entry name" value="NAD(P)-binding Rossmann-fold domains"/>
    <property type="match status" value="1"/>
</dbReference>
<evidence type="ECO:0000256" key="9">
    <source>
        <dbReference type="ARBA" id="ARBA00048793"/>
    </source>
</evidence>
<dbReference type="GO" id="GO:0008677">
    <property type="term" value="F:2-dehydropantoate 2-reductase activity"/>
    <property type="evidence" value="ECO:0007669"/>
    <property type="project" value="UniProtKB-EC"/>
</dbReference>
<dbReference type="InterPro" id="IPR013328">
    <property type="entry name" value="6PGD_dom2"/>
</dbReference>
<dbReference type="UniPathway" id="UPA00028">
    <property type="reaction ID" value="UER00004"/>
</dbReference>
<protein>
    <recommendedName>
        <fullName evidence="4 10">2-dehydropantoate 2-reductase</fullName>
        <ecNumber evidence="3 10">1.1.1.169</ecNumber>
    </recommendedName>
    <alternativeName>
        <fullName evidence="8 10">Ketopantoate reductase</fullName>
    </alternativeName>
</protein>
<evidence type="ECO:0000256" key="4">
    <source>
        <dbReference type="ARBA" id="ARBA00019465"/>
    </source>
</evidence>
<comment type="pathway">
    <text evidence="1 10">Cofactor biosynthesis; (R)-pantothenate biosynthesis; (R)-pantoate from 3-methyl-2-oxobutanoate: step 2/2.</text>
</comment>
<keyword evidence="7 10" id="KW-0560">Oxidoreductase</keyword>
<name>A0A7W3HBJ7_CITFR</name>
<dbReference type="InterPro" id="IPR013332">
    <property type="entry name" value="KPR_N"/>
</dbReference>
<evidence type="ECO:0000256" key="1">
    <source>
        <dbReference type="ARBA" id="ARBA00004994"/>
    </source>
</evidence>
<dbReference type="NCBIfam" id="TIGR00745">
    <property type="entry name" value="apbA_panE"/>
    <property type="match status" value="1"/>
</dbReference>
<dbReference type="Pfam" id="PF02558">
    <property type="entry name" value="ApbA"/>
    <property type="match status" value="1"/>
</dbReference>
<dbReference type="Gene3D" id="1.10.1040.10">
    <property type="entry name" value="N-(1-d-carboxylethyl)-l-norvaline Dehydrogenase, domain 2"/>
    <property type="match status" value="1"/>
</dbReference>
<evidence type="ECO:0000313" key="14">
    <source>
        <dbReference type="Proteomes" id="UP000591803"/>
    </source>
</evidence>
<dbReference type="EMBL" id="JABXRI010000003">
    <property type="protein sequence ID" value="MBA8065736.1"/>
    <property type="molecule type" value="Genomic_DNA"/>
</dbReference>
<reference evidence="13 14" key="1">
    <citation type="submission" date="2020-06" db="EMBL/GenBank/DDBJ databases">
        <title>REHAB project genomes.</title>
        <authorList>
            <person name="Shaw L.P."/>
        </authorList>
    </citation>
    <scope>NUCLEOTIDE SEQUENCE [LARGE SCALE GENOMIC DNA]</scope>
    <source>
        <strain evidence="13 14">RHBSTW-00116</strain>
    </source>
</reference>
<evidence type="ECO:0000259" key="11">
    <source>
        <dbReference type="Pfam" id="PF02558"/>
    </source>
</evidence>
<dbReference type="NCBIfam" id="NF005089">
    <property type="entry name" value="PRK06522.1-4"/>
    <property type="match status" value="1"/>
</dbReference>
<sequence>MPPLPISLEKMRIAIFGAGAIGTTLAALLARAGFTVSVVARGEHLSAMQRQGIKLTTPREEFVVRVIASADTRQLGQQDLVFCTLKAYSLPQAAPDILPLLGDNTPVIFAQNGLPWWYFEQVNQRDLREMIDLKRVIGCVVQCPATLVAPGEIRLANHQINFILGETTTRLTPRLNEIKAQLQDALPITLTDQIHHEIWKKLRINVASSLLTLLTQSYTADILNHPALKLQFQQLLEETRAVAAYYGVDIAPVDEAQLASLGAQRHAPSMLQDLLAHRPLEIDAQLQILHRLGQKADVATPLLDILLPILQQRARASVRL</sequence>
<keyword evidence="6 10" id="KW-0521">NADP</keyword>
<dbReference type="EC" id="1.1.1.169" evidence="3 10"/>
<evidence type="ECO:0000256" key="3">
    <source>
        <dbReference type="ARBA" id="ARBA00013014"/>
    </source>
</evidence>
<dbReference type="PANTHER" id="PTHR21708:SF45">
    <property type="entry name" value="2-DEHYDROPANTOATE 2-REDUCTASE"/>
    <property type="match status" value="1"/>
</dbReference>
<evidence type="ECO:0000256" key="6">
    <source>
        <dbReference type="ARBA" id="ARBA00022857"/>
    </source>
</evidence>
<keyword evidence="5 10" id="KW-0566">Pantothenate biosynthesis</keyword>
<evidence type="ECO:0000256" key="10">
    <source>
        <dbReference type="RuleBase" id="RU362068"/>
    </source>
</evidence>
<dbReference type="InterPro" id="IPR036291">
    <property type="entry name" value="NAD(P)-bd_dom_sf"/>
</dbReference>
<comment type="caution">
    <text evidence="13">The sequence shown here is derived from an EMBL/GenBank/DDBJ whole genome shotgun (WGS) entry which is preliminary data.</text>
</comment>